<dbReference type="EMBL" id="MU826359">
    <property type="protein sequence ID" value="KAJ7379282.1"/>
    <property type="molecule type" value="Genomic_DNA"/>
</dbReference>
<dbReference type="AlphaFoldDB" id="A0A9W9ZCY4"/>
<evidence type="ECO:0000256" key="5">
    <source>
        <dbReference type="SAM" id="MobiDB-lite"/>
    </source>
</evidence>
<name>A0A9W9ZCY4_9CNID</name>
<feature type="compositionally biased region" description="Basic and acidic residues" evidence="5">
    <location>
        <begin position="44"/>
        <end position="55"/>
    </location>
</feature>
<dbReference type="GO" id="GO:0042393">
    <property type="term" value="F:histone binding"/>
    <property type="evidence" value="ECO:0007669"/>
    <property type="project" value="TreeGrafter"/>
</dbReference>
<evidence type="ECO:0000256" key="3">
    <source>
        <dbReference type="ARBA" id="ARBA00022490"/>
    </source>
</evidence>
<evidence type="ECO:0000256" key="4">
    <source>
        <dbReference type="ARBA" id="ARBA00023242"/>
    </source>
</evidence>
<sequence length="215" mass="23655">MTSDLFRKAHVESTRKGAFGSTSTRIAPMMRRQEEQMPGPAHYLTKEKAKSKEDPPSSTFVSATGRLHTPPGVVLDNPPPGSYEVSHSYDSTQGRVLYNYAQRTNTNAKKKGAFMSSSNRFHGRQVMSEEGDPGPGQYEMNDGSTRGGLMTTRQTRFKSLKNENPGPGSYELSPLQMHTTLRGTFNATLNNPAAMSYDDGSERRSPSKQAFLLGV</sequence>
<dbReference type="GO" id="GO:0001940">
    <property type="term" value="C:male pronucleus"/>
    <property type="evidence" value="ECO:0007669"/>
    <property type="project" value="TreeGrafter"/>
</dbReference>
<dbReference type="InterPro" id="IPR010736">
    <property type="entry name" value="SHIPPO-rpt"/>
</dbReference>
<feature type="region of interest" description="Disordered" evidence="5">
    <location>
        <begin position="195"/>
        <end position="215"/>
    </location>
</feature>
<gene>
    <name evidence="6" type="primary">STPG2_1</name>
    <name evidence="6" type="ORF">OS493_017795</name>
</gene>
<accession>A0A9W9ZCY4</accession>
<proteinExistence type="predicted"/>
<comment type="subcellular location">
    <subcellularLocation>
        <location evidence="2">Cytoplasm</location>
    </subcellularLocation>
    <subcellularLocation>
        <location evidence="1">Nucleus</location>
    </subcellularLocation>
</comment>
<comment type="caution">
    <text evidence="6">The sequence shown here is derived from an EMBL/GenBank/DDBJ whole genome shotgun (WGS) entry which is preliminary data.</text>
</comment>
<dbReference type="GO" id="GO:0001939">
    <property type="term" value="C:female pronucleus"/>
    <property type="evidence" value="ECO:0007669"/>
    <property type="project" value="TreeGrafter"/>
</dbReference>
<dbReference type="GO" id="GO:0044727">
    <property type="term" value="P:epigenetic programing of male pronucleus"/>
    <property type="evidence" value="ECO:0007669"/>
    <property type="project" value="TreeGrafter"/>
</dbReference>
<feature type="region of interest" description="Disordered" evidence="5">
    <location>
        <begin position="1"/>
        <end position="78"/>
    </location>
</feature>
<reference evidence="6" key="1">
    <citation type="submission" date="2023-01" db="EMBL/GenBank/DDBJ databases">
        <title>Genome assembly of the deep-sea coral Lophelia pertusa.</title>
        <authorList>
            <person name="Herrera S."/>
            <person name="Cordes E."/>
        </authorList>
    </citation>
    <scope>NUCLEOTIDE SEQUENCE</scope>
    <source>
        <strain evidence="6">USNM1676648</strain>
        <tissue evidence="6">Polyp</tissue>
    </source>
</reference>
<dbReference type="Pfam" id="PF07004">
    <property type="entry name" value="SHIPPO-rpt"/>
    <property type="match status" value="2"/>
</dbReference>
<evidence type="ECO:0000256" key="2">
    <source>
        <dbReference type="ARBA" id="ARBA00004496"/>
    </source>
</evidence>
<feature type="compositionally biased region" description="Basic and acidic residues" evidence="5">
    <location>
        <begin position="1"/>
        <end position="15"/>
    </location>
</feature>
<evidence type="ECO:0000313" key="6">
    <source>
        <dbReference type="EMBL" id="KAJ7379282.1"/>
    </source>
</evidence>
<dbReference type="Proteomes" id="UP001163046">
    <property type="component" value="Unassembled WGS sequence"/>
</dbReference>
<keyword evidence="3" id="KW-0963">Cytoplasm</keyword>
<dbReference type="GO" id="GO:0005737">
    <property type="term" value="C:cytoplasm"/>
    <property type="evidence" value="ECO:0007669"/>
    <property type="project" value="UniProtKB-SubCell"/>
</dbReference>
<protein>
    <submittedName>
        <fullName evidence="6">Sperm-tail PG-rich repeat-containing protein 2</fullName>
    </submittedName>
</protein>
<keyword evidence="7" id="KW-1185">Reference proteome</keyword>
<dbReference type="GO" id="GO:0042585">
    <property type="term" value="C:germinal vesicle"/>
    <property type="evidence" value="ECO:0007669"/>
    <property type="project" value="TreeGrafter"/>
</dbReference>
<evidence type="ECO:0000256" key="1">
    <source>
        <dbReference type="ARBA" id="ARBA00004123"/>
    </source>
</evidence>
<dbReference type="PANTHER" id="PTHR35678:SF1">
    <property type="entry name" value="PROTEIN STPG4"/>
    <property type="match status" value="1"/>
</dbReference>
<feature type="region of interest" description="Disordered" evidence="5">
    <location>
        <begin position="125"/>
        <end position="149"/>
    </location>
</feature>
<organism evidence="6 7">
    <name type="scientific">Desmophyllum pertusum</name>
    <dbReference type="NCBI Taxonomy" id="174260"/>
    <lineage>
        <taxon>Eukaryota</taxon>
        <taxon>Metazoa</taxon>
        <taxon>Cnidaria</taxon>
        <taxon>Anthozoa</taxon>
        <taxon>Hexacorallia</taxon>
        <taxon>Scleractinia</taxon>
        <taxon>Caryophylliina</taxon>
        <taxon>Caryophylliidae</taxon>
        <taxon>Desmophyllum</taxon>
    </lineage>
</organism>
<dbReference type="GO" id="GO:0003682">
    <property type="term" value="F:chromatin binding"/>
    <property type="evidence" value="ECO:0007669"/>
    <property type="project" value="TreeGrafter"/>
</dbReference>
<evidence type="ECO:0000313" key="7">
    <source>
        <dbReference type="Proteomes" id="UP001163046"/>
    </source>
</evidence>
<dbReference type="PANTHER" id="PTHR35678">
    <property type="entry name" value="PROTEIN STPG4"/>
    <property type="match status" value="1"/>
</dbReference>
<dbReference type="OrthoDB" id="6148926at2759"/>
<keyword evidence="4" id="KW-0539">Nucleus</keyword>